<keyword evidence="4" id="KW-1185">Reference proteome</keyword>
<feature type="signal peptide" evidence="2">
    <location>
        <begin position="1"/>
        <end position="23"/>
    </location>
</feature>
<keyword evidence="2" id="KW-0732">Signal</keyword>
<accession>A0ABR6ZK16</accession>
<feature type="region of interest" description="Disordered" evidence="1">
    <location>
        <begin position="25"/>
        <end position="56"/>
    </location>
</feature>
<comment type="caution">
    <text evidence="3">The sequence shown here is derived from an EMBL/GenBank/DDBJ whole genome shotgun (WGS) entry which is preliminary data.</text>
</comment>
<evidence type="ECO:0008006" key="5">
    <source>
        <dbReference type="Google" id="ProtNLM"/>
    </source>
</evidence>
<gene>
    <name evidence="3" type="ORF">H8L32_01935</name>
</gene>
<dbReference type="EMBL" id="JACOGF010000001">
    <property type="protein sequence ID" value="MBC3916235.1"/>
    <property type="molecule type" value="Genomic_DNA"/>
</dbReference>
<evidence type="ECO:0000256" key="2">
    <source>
        <dbReference type="SAM" id="SignalP"/>
    </source>
</evidence>
<proteinExistence type="predicted"/>
<evidence type="ECO:0000313" key="3">
    <source>
        <dbReference type="EMBL" id="MBC3916235.1"/>
    </source>
</evidence>
<protein>
    <recommendedName>
        <fullName evidence="5">Membrane-bound lysozyme-inhibitor of c-type lysozyme</fullName>
    </recommendedName>
</protein>
<evidence type="ECO:0000256" key="1">
    <source>
        <dbReference type="SAM" id="MobiDB-lite"/>
    </source>
</evidence>
<dbReference type="Proteomes" id="UP000650424">
    <property type="component" value="Unassembled WGS sequence"/>
</dbReference>
<organism evidence="3 4">
    <name type="scientific">Undibacterium hunanense</name>
    <dbReference type="NCBI Taxonomy" id="2762292"/>
    <lineage>
        <taxon>Bacteria</taxon>
        <taxon>Pseudomonadati</taxon>
        <taxon>Pseudomonadota</taxon>
        <taxon>Betaproteobacteria</taxon>
        <taxon>Burkholderiales</taxon>
        <taxon>Oxalobacteraceae</taxon>
        <taxon>Undibacterium</taxon>
    </lineage>
</organism>
<name>A0ABR6ZK16_9BURK</name>
<dbReference type="RefSeq" id="WP_186945469.1">
    <property type="nucleotide sequence ID" value="NZ_JACOGF010000001.1"/>
</dbReference>
<reference evidence="3 4" key="1">
    <citation type="submission" date="2020-08" db="EMBL/GenBank/DDBJ databases">
        <title>Novel species isolated from subtropical streams in China.</title>
        <authorList>
            <person name="Lu H."/>
        </authorList>
    </citation>
    <scope>NUCLEOTIDE SEQUENCE [LARGE SCALE GENOMIC DNA]</scope>
    <source>
        <strain evidence="3 4">CY18W</strain>
    </source>
</reference>
<feature type="compositionally biased region" description="Low complexity" evidence="1">
    <location>
        <begin position="32"/>
        <end position="46"/>
    </location>
</feature>
<sequence>MKLLSFISLAFAACAMLTANAHAVEAPHSKTKASAKTAKPAAAPASKESDEPEPDIQQHNSFEYKCELGNSLTMYINPEDTEHVAMRWKKRLYRLSKIETTTGAVRFENRKSGLIWIGIPAKGLLLDSLKGQQLANECKTATPALAEVDSTKAAPTLIK</sequence>
<evidence type="ECO:0000313" key="4">
    <source>
        <dbReference type="Proteomes" id="UP000650424"/>
    </source>
</evidence>
<feature type="chain" id="PRO_5045834458" description="Membrane-bound lysozyme-inhibitor of c-type lysozyme" evidence="2">
    <location>
        <begin position="24"/>
        <end position="159"/>
    </location>
</feature>